<dbReference type="WBParaSite" id="nRc.2.0.1.t11858-RA">
    <property type="protein sequence ID" value="nRc.2.0.1.t11858-RA"/>
    <property type="gene ID" value="nRc.2.0.1.g11858"/>
</dbReference>
<accession>A0A915IDI7</accession>
<organism evidence="1 2">
    <name type="scientific">Romanomermis culicivorax</name>
    <name type="common">Nematode worm</name>
    <dbReference type="NCBI Taxonomy" id="13658"/>
    <lineage>
        <taxon>Eukaryota</taxon>
        <taxon>Metazoa</taxon>
        <taxon>Ecdysozoa</taxon>
        <taxon>Nematoda</taxon>
        <taxon>Enoplea</taxon>
        <taxon>Dorylaimia</taxon>
        <taxon>Mermithida</taxon>
        <taxon>Mermithoidea</taxon>
        <taxon>Mermithidae</taxon>
        <taxon>Romanomermis</taxon>
    </lineage>
</organism>
<sequence length="60" mass="6949">MEMLLIDGQVNYLQHQLQRRCDYCTSEISKLHHDCNNLVADRLDIAAKQSSVADCRQQKT</sequence>
<dbReference type="AlphaFoldDB" id="A0A915IDI7"/>
<keyword evidence="1" id="KW-1185">Reference proteome</keyword>
<evidence type="ECO:0000313" key="2">
    <source>
        <dbReference type="WBParaSite" id="nRc.2.0.1.t11858-RA"/>
    </source>
</evidence>
<evidence type="ECO:0000313" key="1">
    <source>
        <dbReference type="Proteomes" id="UP000887565"/>
    </source>
</evidence>
<proteinExistence type="predicted"/>
<reference evidence="2" key="1">
    <citation type="submission" date="2022-11" db="UniProtKB">
        <authorList>
            <consortium name="WormBaseParasite"/>
        </authorList>
    </citation>
    <scope>IDENTIFICATION</scope>
</reference>
<protein>
    <submittedName>
        <fullName evidence="2">Uncharacterized protein</fullName>
    </submittedName>
</protein>
<dbReference type="Proteomes" id="UP000887565">
    <property type="component" value="Unplaced"/>
</dbReference>
<name>A0A915IDI7_ROMCU</name>